<protein>
    <recommendedName>
        <fullName evidence="3">Hedgehog/Intein (Hint) domain-containing protein</fullName>
    </recommendedName>
</protein>
<dbReference type="EMBL" id="MN740510">
    <property type="protein sequence ID" value="QHU30567.1"/>
    <property type="molecule type" value="Genomic_DNA"/>
</dbReference>
<feature type="transmembrane region" description="Helical" evidence="1">
    <location>
        <begin position="12"/>
        <end position="30"/>
    </location>
</feature>
<name>A0A6C0LJ72_9ZZZZ</name>
<dbReference type="InterPro" id="IPR036844">
    <property type="entry name" value="Hint_dom_sf"/>
</dbReference>
<sequence>MLKFVLNCTKPLIIYIFLFSQISISIYMSLTLGTNSYICLENDHQIDGNIMNGTFTNSNFNDIIISDFDINNLNLSGNTVNNLSIKDCTLHDIDFVNTSFNNLIIENIEICSSTLNGSSYNTGNIIDWYLIKTTASNLFFSNDVNISMIYYKLISPEISIYSQKNPQLIEKVRPNSNCDIPNINLYKCFHKDTYVQLKNKVKKMKNLSVRDRLDKNQIVKRLHKYKVNKKIYMVLIPKFSLSKISPNRDLFVTPLHYIFINGEYIQAYKCVNINGIKLIKTFIDFLVNLELENKYQSFIANGTFSISDGHTSNKLDYFISCDN</sequence>
<dbReference type="GO" id="GO:0016539">
    <property type="term" value="P:intein-mediated protein splicing"/>
    <property type="evidence" value="ECO:0007669"/>
    <property type="project" value="InterPro"/>
</dbReference>
<dbReference type="InterPro" id="IPR006141">
    <property type="entry name" value="Intein_N"/>
</dbReference>
<dbReference type="AlphaFoldDB" id="A0A6C0LJ72"/>
<reference evidence="2" key="1">
    <citation type="journal article" date="2020" name="Nature">
        <title>Giant virus diversity and host interactions through global metagenomics.</title>
        <authorList>
            <person name="Schulz F."/>
            <person name="Roux S."/>
            <person name="Paez-Espino D."/>
            <person name="Jungbluth S."/>
            <person name="Walsh D.A."/>
            <person name="Denef V.J."/>
            <person name="McMahon K.D."/>
            <person name="Konstantinidis K.T."/>
            <person name="Eloe-Fadrosh E.A."/>
            <person name="Kyrpides N.C."/>
            <person name="Woyke T."/>
        </authorList>
    </citation>
    <scope>NUCLEOTIDE SEQUENCE</scope>
    <source>
        <strain evidence="2">GVMAG-M-3300027833-19</strain>
    </source>
</reference>
<keyword evidence="1" id="KW-1133">Transmembrane helix</keyword>
<organism evidence="2">
    <name type="scientific">viral metagenome</name>
    <dbReference type="NCBI Taxonomy" id="1070528"/>
    <lineage>
        <taxon>unclassified sequences</taxon>
        <taxon>metagenomes</taxon>
        <taxon>organismal metagenomes</taxon>
    </lineage>
</organism>
<accession>A0A6C0LJ72</accession>
<dbReference type="Gene3D" id="2.160.20.80">
    <property type="entry name" value="E3 ubiquitin-protein ligase SopA"/>
    <property type="match status" value="1"/>
</dbReference>
<proteinExistence type="predicted"/>
<dbReference type="SUPFAM" id="SSF141571">
    <property type="entry name" value="Pentapeptide repeat-like"/>
    <property type="match status" value="1"/>
</dbReference>
<dbReference type="SUPFAM" id="SSF51294">
    <property type="entry name" value="Hedgehog/intein (Hint) domain"/>
    <property type="match status" value="1"/>
</dbReference>
<keyword evidence="1" id="KW-0812">Transmembrane</keyword>
<evidence type="ECO:0000256" key="1">
    <source>
        <dbReference type="SAM" id="Phobius"/>
    </source>
</evidence>
<keyword evidence="1" id="KW-0472">Membrane</keyword>
<evidence type="ECO:0000313" key="2">
    <source>
        <dbReference type="EMBL" id="QHU30567.1"/>
    </source>
</evidence>
<dbReference type="PROSITE" id="PS50817">
    <property type="entry name" value="INTEIN_N_TER"/>
    <property type="match status" value="1"/>
</dbReference>
<evidence type="ECO:0008006" key="3">
    <source>
        <dbReference type="Google" id="ProtNLM"/>
    </source>
</evidence>